<dbReference type="Proteomes" id="UP000178880">
    <property type="component" value="Unassembled WGS sequence"/>
</dbReference>
<evidence type="ECO:0000256" key="1">
    <source>
        <dbReference type="SAM" id="Phobius"/>
    </source>
</evidence>
<keyword evidence="1" id="KW-1133">Transmembrane helix</keyword>
<keyword evidence="1" id="KW-0812">Transmembrane</keyword>
<feature type="transmembrane region" description="Helical" evidence="1">
    <location>
        <begin position="12"/>
        <end position="31"/>
    </location>
</feature>
<dbReference type="STRING" id="1798650.A2945_03915"/>
<protein>
    <submittedName>
        <fullName evidence="2">Uncharacterized protein</fullName>
    </submittedName>
</protein>
<reference evidence="2 3" key="1">
    <citation type="journal article" date="2016" name="Nat. Commun.">
        <title>Thousands of microbial genomes shed light on interconnected biogeochemical processes in an aquifer system.</title>
        <authorList>
            <person name="Anantharaman K."/>
            <person name="Brown C.T."/>
            <person name="Hug L.A."/>
            <person name="Sharon I."/>
            <person name="Castelle C.J."/>
            <person name="Probst A.J."/>
            <person name="Thomas B.C."/>
            <person name="Singh A."/>
            <person name="Wilkins M.J."/>
            <person name="Karaoz U."/>
            <person name="Brodie E.L."/>
            <person name="Williams K.H."/>
            <person name="Hubbard S.S."/>
            <person name="Banfield J.F."/>
        </authorList>
    </citation>
    <scope>NUCLEOTIDE SEQUENCE [LARGE SCALE GENOMIC DNA]</scope>
</reference>
<proteinExistence type="predicted"/>
<keyword evidence="1" id="KW-0472">Membrane</keyword>
<gene>
    <name evidence="2" type="ORF">A2945_03915</name>
</gene>
<organism evidence="2 3">
    <name type="scientific">Candidatus Liptonbacteria bacterium RIFCSPLOWO2_01_FULL_52_25</name>
    <dbReference type="NCBI Taxonomy" id="1798650"/>
    <lineage>
        <taxon>Bacteria</taxon>
        <taxon>Candidatus Liptoniibacteriota</taxon>
    </lineage>
</organism>
<dbReference type="EMBL" id="MHLA01000025">
    <property type="protein sequence ID" value="OGY98964.1"/>
    <property type="molecule type" value="Genomic_DNA"/>
</dbReference>
<evidence type="ECO:0000313" key="2">
    <source>
        <dbReference type="EMBL" id="OGY98964.1"/>
    </source>
</evidence>
<comment type="caution">
    <text evidence="2">The sequence shown here is derived from an EMBL/GenBank/DDBJ whole genome shotgun (WGS) entry which is preliminary data.</text>
</comment>
<dbReference type="AlphaFoldDB" id="A0A1G2CC57"/>
<name>A0A1G2CC57_9BACT</name>
<evidence type="ECO:0000313" key="3">
    <source>
        <dbReference type="Proteomes" id="UP000178880"/>
    </source>
</evidence>
<sequence>MPSKIFKKELIIGAAVFFGGILIISAGLYFVSNDIAARVSAIVTERALINDRARTLGSLAGLKRDLPEAERYRAAINKLLISKDSVIGFPPWLSDVARARHVAVSLTWGADHDPQPGTLGFVGFSMNANGSSENLLGFLRDVEFHSSRFLVDLTSFDLVRTSGSEYGVISQGKVYFK</sequence>
<accession>A0A1G2CC57</accession>